<dbReference type="AlphaFoldDB" id="A0A0A8ZI80"/>
<organism evidence="1">
    <name type="scientific">Arundo donax</name>
    <name type="common">Giant reed</name>
    <name type="synonym">Donax arundinaceus</name>
    <dbReference type="NCBI Taxonomy" id="35708"/>
    <lineage>
        <taxon>Eukaryota</taxon>
        <taxon>Viridiplantae</taxon>
        <taxon>Streptophyta</taxon>
        <taxon>Embryophyta</taxon>
        <taxon>Tracheophyta</taxon>
        <taxon>Spermatophyta</taxon>
        <taxon>Magnoliopsida</taxon>
        <taxon>Liliopsida</taxon>
        <taxon>Poales</taxon>
        <taxon>Poaceae</taxon>
        <taxon>PACMAD clade</taxon>
        <taxon>Arundinoideae</taxon>
        <taxon>Arundineae</taxon>
        <taxon>Arundo</taxon>
    </lineage>
</organism>
<protein>
    <submittedName>
        <fullName evidence="1">Uncharacterized protein</fullName>
    </submittedName>
</protein>
<accession>A0A0A8ZI80</accession>
<proteinExistence type="predicted"/>
<dbReference type="EMBL" id="GBRH01263338">
    <property type="protein sequence ID" value="JAD34557.1"/>
    <property type="molecule type" value="Transcribed_RNA"/>
</dbReference>
<name>A0A0A8ZI80_ARUDO</name>
<reference evidence="1" key="2">
    <citation type="journal article" date="2015" name="Data Brief">
        <title>Shoot transcriptome of the giant reed, Arundo donax.</title>
        <authorList>
            <person name="Barrero R.A."/>
            <person name="Guerrero F.D."/>
            <person name="Moolhuijzen P."/>
            <person name="Goolsby J.A."/>
            <person name="Tidwell J."/>
            <person name="Bellgard S.E."/>
            <person name="Bellgard M.I."/>
        </authorList>
    </citation>
    <scope>NUCLEOTIDE SEQUENCE</scope>
    <source>
        <tissue evidence="1">Shoot tissue taken approximately 20 cm above the soil surface</tissue>
    </source>
</reference>
<sequence length="44" mass="4928">MFTSMNCKHVITLMTVHKAWFAYISVSVNLHDGMLVKESSLIGS</sequence>
<evidence type="ECO:0000313" key="1">
    <source>
        <dbReference type="EMBL" id="JAD34557.1"/>
    </source>
</evidence>
<reference evidence="1" key="1">
    <citation type="submission" date="2014-09" db="EMBL/GenBank/DDBJ databases">
        <authorList>
            <person name="Magalhaes I.L.F."/>
            <person name="Oliveira U."/>
            <person name="Santos F.R."/>
            <person name="Vidigal T.H.D.A."/>
            <person name="Brescovit A.D."/>
            <person name="Santos A.J."/>
        </authorList>
    </citation>
    <scope>NUCLEOTIDE SEQUENCE</scope>
    <source>
        <tissue evidence="1">Shoot tissue taken approximately 20 cm above the soil surface</tissue>
    </source>
</reference>